<dbReference type="InterPro" id="IPR003657">
    <property type="entry name" value="WRKY_dom"/>
</dbReference>
<feature type="region of interest" description="Disordered" evidence="6">
    <location>
        <begin position="137"/>
        <end position="174"/>
    </location>
</feature>
<dbReference type="EMBL" id="JAUESC010000385">
    <property type="protein sequence ID" value="KAK0577825.1"/>
    <property type="molecule type" value="Genomic_DNA"/>
</dbReference>
<name>A0AA39VF13_ACESA</name>
<evidence type="ECO:0000256" key="5">
    <source>
        <dbReference type="ARBA" id="ARBA00023242"/>
    </source>
</evidence>
<accession>A0AA39VF13</accession>
<reference evidence="9" key="1">
    <citation type="journal article" date="2022" name="Plant J.">
        <title>Strategies of tolerance reflected in two North American maple genomes.</title>
        <authorList>
            <person name="McEvoy S.L."/>
            <person name="Sezen U.U."/>
            <person name="Trouern-Trend A."/>
            <person name="McMahon S.M."/>
            <person name="Schaberg P.G."/>
            <person name="Yang J."/>
            <person name="Wegrzyn J.L."/>
            <person name="Swenson N.G."/>
        </authorList>
    </citation>
    <scope>NUCLEOTIDE SEQUENCE</scope>
    <source>
        <strain evidence="9">NS2018</strain>
    </source>
</reference>
<evidence type="ECO:0000256" key="7">
    <source>
        <dbReference type="SAM" id="Phobius"/>
    </source>
</evidence>
<dbReference type="InterPro" id="IPR036576">
    <property type="entry name" value="WRKY_dom_sf"/>
</dbReference>
<dbReference type="PANTHER" id="PTHR31221:SF130">
    <property type="entry name" value="WRKY TRANSCRIPTION FACTOR 3-RELATED"/>
    <property type="match status" value="1"/>
</dbReference>
<dbReference type="GO" id="GO:0005634">
    <property type="term" value="C:nucleus"/>
    <property type="evidence" value="ECO:0007669"/>
    <property type="project" value="UniProtKB-SubCell"/>
</dbReference>
<keyword evidence="2" id="KW-0805">Transcription regulation</keyword>
<proteinExistence type="predicted"/>
<keyword evidence="7" id="KW-0812">Transmembrane</keyword>
<keyword evidence="7" id="KW-1133">Transmembrane helix</keyword>
<dbReference type="SUPFAM" id="SSF118290">
    <property type="entry name" value="WRKY DNA-binding domain"/>
    <property type="match status" value="1"/>
</dbReference>
<dbReference type="SMART" id="SM00774">
    <property type="entry name" value="WRKY"/>
    <property type="match status" value="1"/>
</dbReference>
<dbReference type="AlphaFoldDB" id="A0AA39VF13"/>
<evidence type="ECO:0000256" key="4">
    <source>
        <dbReference type="ARBA" id="ARBA00023163"/>
    </source>
</evidence>
<evidence type="ECO:0000256" key="1">
    <source>
        <dbReference type="ARBA" id="ARBA00004123"/>
    </source>
</evidence>
<evidence type="ECO:0000256" key="2">
    <source>
        <dbReference type="ARBA" id="ARBA00023015"/>
    </source>
</evidence>
<dbReference type="Proteomes" id="UP001168877">
    <property type="component" value="Unassembled WGS sequence"/>
</dbReference>
<keyword evidence="10" id="KW-1185">Reference proteome</keyword>
<dbReference type="Pfam" id="PF03106">
    <property type="entry name" value="WRKY"/>
    <property type="match status" value="1"/>
</dbReference>
<gene>
    <name evidence="9" type="ORF">LWI29_000824</name>
</gene>
<keyword evidence="7" id="KW-0472">Membrane</keyword>
<feature type="compositionally biased region" description="Polar residues" evidence="6">
    <location>
        <begin position="143"/>
        <end position="173"/>
    </location>
</feature>
<dbReference type="Gene3D" id="2.20.25.80">
    <property type="entry name" value="WRKY domain"/>
    <property type="match status" value="1"/>
</dbReference>
<dbReference type="GO" id="GO:0043565">
    <property type="term" value="F:sequence-specific DNA binding"/>
    <property type="evidence" value="ECO:0007669"/>
    <property type="project" value="InterPro"/>
</dbReference>
<dbReference type="PANTHER" id="PTHR31221">
    <property type="entry name" value="WRKY TRANSCRIPTION FACTOR PROTEIN 1-RELATED"/>
    <property type="match status" value="1"/>
</dbReference>
<dbReference type="GO" id="GO:0003700">
    <property type="term" value="F:DNA-binding transcription factor activity"/>
    <property type="evidence" value="ECO:0007669"/>
    <property type="project" value="InterPro"/>
</dbReference>
<evidence type="ECO:0000313" key="9">
    <source>
        <dbReference type="EMBL" id="KAK0577825.1"/>
    </source>
</evidence>
<keyword evidence="5" id="KW-0539">Nucleus</keyword>
<feature type="transmembrane region" description="Helical" evidence="7">
    <location>
        <begin position="59"/>
        <end position="80"/>
    </location>
</feature>
<comment type="subcellular location">
    <subcellularLocation>
        <location evidence="1">Nucleus</location>
    </subcellularLocation>
</comment>
<feature type="domain" description="WRKY" evidence="8">
    <location>
        <begin position="75"/>
        <end position="140"/>
    </location>
</feature>
<dbReference type="InterPro" id="IPR044810">
    <property type="entry name" value="WRKY_plant"/>
</dbReference>
<organism evidence="9 10">
    <name type="scientific">Acer saccharum</name>
    <name type="common">Sugar maple</name>
    <dbReference type="NCBI Taxonomy" id="4024"/>
    <lineage>
        <taxon>Eukaryota</taxon>
        <taxon>Viridiplantae</taxon>
        <taxon>Streptophyta</taxon>
        <taxon>Embryophyta</taxon>
        <taxon>Tracheophyta</taxon>
        <taxon>Spermatophyta</taxon>
        <taxon>Magnoliopsida</taxon>
        <taxon>eudicotyledons</taxon>
        <taxon>Gunneridae</taxon>
        <taxon>Pentapetalae</taxon>
        <taxon>rosids</taxon>
        <taxon>malvids</taxon>
        <taxon>Sapindales</taxon>
        <taxon>Sapindaceae</taxon>
        <taxon>Hippocastanoideae</taxon>
        <taxon>Acereae</taxon>
        <taxon>Acer</taxon>
    </lineage>
</organism>
<evidence type="ECO:0000313" key="10">
    <source>
        <dbReference type="Proteomes" id="UP001168877"/>
    </source>
</evidence>
<sequence>MAATEASSSSFVSGGDCINPFDSSLARNGTALSSSASSAIDFLSLCHRLKDVMILDQSVGWLTFMIGTGICGLMLIICLMRNYWLWRSALGTKPNLVVFVRSYYKCTTLDCNVQKHVEKALTDPKVIITTYKEKQNHDVPAAKTSSHNTANANASQIKPQNARTDFRNNNQQPIAHLRLKEEHLT</sequence>
<evidence type="ECO:0000259" key="8">
    <source>
        <dbReference type="PROSITE" id="PS50811"/>
    </source>
</evidence>
<comment type="caution">
    <text evidence="9">The sequence shown here is derived from an EMBL/GenBank/DDBJ whole genome shotgun (WGS) entry which is preliminary data.</text>
</comment>
<evidence type="ECO:0000256" key="6">
    <source>
        <dbReference type="SAM" id="MobiDB-lite"/>
    </source>
</evidence>
<dbReference type="PROSITE" id="PS50811">
    <property type="entry name" value="WRKY"/>
    <property type="match status" value="1"/>
</dbReference>
<evidence type="ECO:0000256" key="3">
    <source>
        <dbReference type="ARBA" id="ARBA00023125"/>
    </source>
</evidence>
<keyword evidence="3" id="KW-0238">DNA-binding</keyword>
<reference evidence="9" key="2">
    <citation type="submission" date="2023-06" db="EMBL/GenBank/DDBJ databases">
        <authorList>
            <person name="Swenson N.G."/>
            <person name="Wegrzyn J.L."/>
            <person name="Mcevoy S.L."/>
        </authorList>
    </citation>
    <scope>NUCLEOTIDE SEQUENCE</scope>
    <source>
        <strain evidence="9">NS2018</strain>
        <tissue evidence="9">Leaf</tissue>
    </source>
</reference>
<protein>
    <recommendedName>
        <fullName evidence="8">WRKY domain-containing protein</fullName>
    </recommendedName>
</protein>
<keyword evidence="4" id="KW-0804">Transcription</keyword>